<dbReference type="SUPFAM" id="SSF103025">
    <property type="entry name" value="Folate-binding domain"/>
    <property type="match status" value="1"/>
</dbReference>
<name>A0ABQ4SZT3_9HYPH</name>
<dbReference type="InterPro" id="IPR006223">
    <property type="entry name" value="GcvT"/>
</dbReference>
<dbReference type="PANTHER" id="PTHR43757:SF2">
    <property type="entry name" value="AMINOMETHYLTRANSFERASE, MITOCHONDRIAL"/>
    <property type="match status" value="1"/>
</dbReference>
<evidence type="ECO:0000313" key="9">
    <source>
        <dbReference type="EMBL" id="GJE07284.1"/>
    </source>
</evidence>
<dbReference type="SUPFAM" id="SSF101790">
    <property type="entry name" value="Aminomethyltransferase beta-barrel domain"/>
    <property type="match status" value="1"/>
</dbReference>
<accession>A0ABQ4SZT3</accession>
<evidence type="ECO:0000256" key="4">
    <source>
        <dbReference type="ARBA" id="ARBA00022679"/>
    </source>
</evidence>
<feature type="domain" description="GCVT N-terminal" evidence="7">
    <location>
        <begin position="27"/>
        <end position="276"/>
    </location>
</feature>
<evidence type="ECO:0000259" key="8">
    <source>
        <dbReference type="Pfam" id="PF08669"/>
    </source>
</evidence>
<comment type="caution">
    <text evidence="9">The sequence shown here is derived from an EMBL/GenBank/DDBJ whole genome shotgun (WGS) entry which is preliminary data.</text>
</comment>
<sequence>MEFAVTTDPASATPACAADALERTPLFAFHRRHGARLCAFAGYEMPVQYPLGVLKEHLATRAGAGLFDVSHMGQIALVPRSGDVADAARALETLVPADLLGLEEGRQRYVLLTNEDGGIVDDLMVARLRDGLVLVVNAANKAADTAHLRRSLPDGIEMRPIDRALIAVQGPGAEAALAPLAPEVRSMRFMEAREIDVGGERCLVSRSGYTGEDGFEISLSDGHVEGICDALVEGGVVPAGLGARDSLRLEAGLCLHGSDIDGATTPAEAALGWAVGRERRPGGARPGGFPGAERILRELAEGPARRRVGLLAEGRAPVRAGAELFGTEEGAEPCGRVTSGGFGPSADRPLAMGYVPAAMSEPGTRLFAEVRGRRLPLVVSRLPFVPAGFKRS</sequence>
<dbReference type="Gene3D" id="4.10.1250.10">
    <property type="entry name" value="Aminomethyltransferase fragment"/>
    <property type="match status" value="1"/>
</dbReference>
<dbReference type="InterPro" id="IPR029043">
    <property type="entry name" value="GcvT/YgfZ_C"/>
</dbReference>
<keyword evidence="4" id="KW-0808">Transferase</keyword>
<evidence type="ECO:0000313" key="10">
    <source>
        <dbReference type="Proteomes" id="UP001055102"/>
    </source>
</evidence>
<organism evidence="9 10">
    <name type="scientific">Methylobacterium jeotgali</name>
    <dbReference type="NCBI Taxonomy" id="381630"/>
    <lineage>
        <taxon>Bacteria</taxon>
        <taxon>Pseudomonadati</taxon>
        <taxon>Pseudomonadota</taxon>
        <taxon>Alphaproteobacteria</taxon>
        <taxon>Hyphomicrobiales</taxon>
        <taxon>Methylobacteriaceae</taxon>
        <taxon>Methylobacterium</taxon>
    </lineage>
</organism>
<dbReference type="Gene3D" id="2.40.30.110">
    <property type="entry name" value="Aminomethyltransferase beta-barrel domains"/>
    <property type="match status" value="1"/>
</dbReference>
<dbReference type="NCBIfam" id="NF010093">
    <property type="entry name" value="PRK13579.1"/>
    <property type="match status" value="1"/>
</dbReference>
<dbReference type="InterPro" id="IPR027266">
    <property type="entry name" value="TrmE/GcvT-like"/>
</dbReference>
<feature type="domain" description="Aminomethyltransferase C-terminal" evidence="8">
    <location>
        <begin position="305"/>
        <end position="385"/>
    </location>
</feature>
<keyword evidence="3" id="KW-0032">Aminotransferase</keyword>
<evidence type="ECO:0000256" key="3">
    <source>
        <dbReference type="ARBA" id="ARBA00022576"/>
    </source>
</evidence>
<dbReference type="PIRSF" id="PIRSF006487">
    <property type="entry name" value="GcvT"/>
    <property type="match status" value="1"/>
</dbReference>
<reference evidence="9" key="2">
    <citation type="submission" date="2021-08" db="EMBL/GenBank/DDBJ databases">
        <authorList>
            <person name="Tani A."/>
            <person name="Ola A."/>
            <person name="Ogura Y."/>
            <person name="Katsura K."/>
            <person name="Hayashi T."/>
        </authorList>
    </citation>
    <scope>NUCLEOTIDE SEQUENCE</scope>
    <source>
        <strain evidence="9">LMG 23639</strain>
    </source>
</reference>
<dbReference type="Gene3D" id="3.30.70.1400">
    <property type="entry name" value="Aminomethyltransferase beta-barrel domains"/>
    <property type="match status" value="1"/>
</dbReference>
<dbReference type="InterPro" id="IPR006222">
    <property type="entry name" value="GCVT_N"/>
</dbReference>
<dbReference type="NCBIfam" id="NF001567">
    <property type="entry name" value="PRK00389.1"/>
    <property type="match status" value="1"/>
</dbReference>
<evidence type="ECO:0000256" key="1">
    <source>
        <dbReference type="ARBA" id="ARBA00008609"/>
    </source>
</evidence>
<evidence type="ECO:0000256" key="6">
    <source>
        <dbReference type="ARBA" id="ARBA00047665"/>
    </source>
</evidence>
<gene>
    <name evidence="9" type="primary">gcvT_3</name>
    <name evidence="9" type="ORF">AOPFMNJM_2610</name>
</gene>
<reference evidence="9" key="1">
    <citation type="journal article" date="2021" name="Front. Microbiol.">
        <title>Comprehensive Comparative Genomics and Phenotyping of Methylobacterium Species.</title>
        <authorList>
            <person name="Alessa O."/>
            <person name="Ogura Y."/>
            <person name="Fujitani Y."/>
            <person name="Takami H."/>
            <person name="Hayashi T."/>
            <person name="Sahin N."/>
            <person name="Tani A."/>
        </authorList>
    </citation>
    <scope>NUCLEOTIDE SEQUENCE</scope>
    <source>
        <strain evidence="9">LMG 23639</strain>
    </source>
</reference>
<evidence type="ECO:0000256" key="2">
    <source>
        <dbReference type="ARBA" id="ARBA00012616"/>
    </source>
</evidence>
<dbReference type="InterPro" id="IPR028896">
    <property type="entry name" value="GcvT/YgfZ/DmdA"/>
</dbReference>
<comment type="similarity">
    <text evidence="1">Belongs to the GcvT family.</text>
</comment>
<keyword evidence="10" id="KW-1185">Reference proteome</keyword>
<dbReference type="NCBIfam" id="TIGR00528">
    <property type="entry name" value="gcvT"/>
    <property type="match status" value="1"/>
</dbReference>
<dbReference type="Pfam" id="PF08669">
    <property type="entry name" value="GCV_T_C"/>
    <property type="match status" value="1"/>
</dbReference>
<dbReference type="Proteomes" id="UP001055102">
    <property type="component" value="Unassembled WGS sequence"/>
</dbReference>
<dbReference type="Pfam" id="PF01571">
    <property type="entry name" value="GCV_T"/>
    <property type="match status" value="1"/>
</dbReference>
<dbReference type="EC" id="2.1.2.10" evidence="2"/>
<comment type="catalytic activity">
    <reaction evidence="6">
        <text>N(6)-[(R)-S(8)-aminomethyldihydrolipoyl]-L-lysyl-[protein] + (6S)-5,6,7,8-tetrahydrofolate = N(6)-[(R)-dihydrolipoyl]-L-lysyl-[protein] + (6R)-5,10-methylene-5,6,7,8-tetrahydrofolate + NH4(+)</text>
        <dbReference type="Rhea" id="RHEA:16945"/>
        <dbReference type="Rhea" id="RHEA-COMP:10475"/>
        <dbReference type="Rhea" id="RHEA-COMP:10492"/>
        <dbReference type="ChEBI" id="CHEBI:15636"/>
        <dbReference type="ChEBI" id="CHEBI:28938"/>
        <dbReference type="ChEBI" id="CHEBI:57453"/>
        <dbReference type="ChEBI" id="CHEBI:83100"/>
        <dbReference type="ChEBI" id="CHEBI:83143"/>
        <dbReference type="EC" id="2.1.2.10"/>
    </reaction>
</comment>
<dbReference type="EMBL" id="BPQR01000043">
    <property type="protein sequence ID" value="GJE07284.1"/>
    <property type="molecule type" value="Genomic_DNA"/>
</dbReference>
<evidence type="ECO:0000256" key="5">
    <source>
        <dbReference type="ARBA" id="ARBA00031395"/>
    </source>
</evidence>
<dbReference type="InterPro" id="IPR013977">
    <property type="entry name" value="GcvT_C"/>
</dbReference>
<dbReference type="Gene3D" id="3.30.1360.120">
    <property type="entry name" value="Probable tRNA modification gtpase trme, domain 1"/>
    <property type="match status" value="1"/>
</dbReference>
<dbReference type="PANTHER" id="PTHR43757">
    <property type="entry name" value="AMINOMETHYLTRANSFERASE"/>
    <property type="match status" value="1"/>
</dbReference>
<evidence type="ECO:0000259" key="7">
    <source>
        <dbReference type="Pfam" id="PF01571"/>
    </source>
</evidence>
<proteinExistence type="inferred from homology"/>
<protein>
    <recommendedName>
        <fullName evidence="2">aminomethyltransferase</fullName>
        <ecNumber evidence="2">2.1.2.10</ecNumber>
    </recommendedName>
    <alternativeName>
        <fullName evidence="5">Glycine cleavage system T protein</fullName>
    </alternativeName>
</protein>
<dbReference type="RefSeq" id="WP_373320050.1">
    <property type="nucleotide sequence ID" value="NZ_BPQR01000043.1"/>
</dbReference>